<dbReference type="InterPro" id="IPR052367">
    <property type="entry name" value="Thiosulfate_ST/Rhodanese-like"/>
</dbReference>
<dbReference type="STRING" id="52.CMC5_015910"/>
<dbReference type="Gene3D" id="3.40.250.10">
    <property type="entry name" value="Rhodanese-like domain"/>
    <property type="match status" value="1"/>
</dbReference>
<feature type="domain" description="Rhodanese" evidence="1">
    <location>
        <begin position="17"/>
        <end position="117"/>
    </location>
</feature>
<dbReference type="SMART" id="SM00450">
    <property type="entry name" value="RHOD"/>
    <property type="match status" value="1"/>
</dbReference>
<dbReference type="Pfam" id="PF00581">
    <property type="entry name" value="Rhodanese"/>
    <property type="match status" value="1"/>
</dbReference>
<dbReference type="InterPro" id="IPR001763">
    <property type="entry name" value="Rhodanese-like_dom"/>
</dbReference>
<accession>A0A0K1E9A1</accession>
<dbReference type="SUPFAM" id="SSF52821">
    <property type="entry name" value="Rhodanese/Cell cycle control phosphatase"/>
    <property type="match status" value="1"/>
</dbReference>
<dbReference type="AlphaFoldDB" id="A0A0K1E9A1"/>
<dbReference type="PANTHER" id="PTHR45431:SF3">
    <property type="entry name" value="RHODANESE-LIKE DOMAIN-CONTAINING PROTEIN 15, CHLOROPLASTIC"/>
    <property type="match status" value="1"/>
</dbReference>
<keyword evidence="2" id="KW-0808">Transferase</keyword>
<sequence>MNTIRRVSPAEAKKLIDEEGYIYVDVRSEPEYASGHPAGAKNLPFQNVGPGGMQANQDFLPVVQALFPKDAKLILGCRSGQRSLRAAEALLGAGYTDVIDQRAGFDGRRDMFGKLIEPGWSYAGLPVAQATPGGSYAELRREAGPQGAQLPSA</sequence>
<reference evidence="2 3" key="1">
    <citation type="submission" date="2015-07" db="EMBL/GenBank/DDBJ databases">
        <title>Genome analysis of myxobacterium Chondromyces crocatus Cm c5 reveals a high potential for natural compound synthesis and the genetic basis for the loss of fruiting body formation.</title>
        <authorList>
            <person name="Zaburannyi N."/>
            <person name="Bunk B."/>
            <person name="Maier J."/>
            <person name="Overmann J."/>
            <person name="Mueller R."/>
        </authorList>
    </citation>
    <scope>NUCLEOTIDE SEQUENCE [LARGE SCALE GENOMIC DNA]</scope>
    <source>
        <strain evidence="2 3">Cm c5</strain>
    </source>
</reference>
<dbReference type="GO" id="GO:0016740">
    <property type="term" value="F:transferase activity"/>
    <property type="evidence" value="ECO:0007669"/>
    <property type="project" value="UniProtKB-KW"/>
</dbReference>
<organism evidence="2 3">
    <name type="scientific">Chondromyces crocatus</name>
    <dbReference type="NCBI Taxonomy" id="52"/>
    <lineage>
        <taxon>Bacteria</taxon>
        <taxon>Pseudomonadati</taxon>
        <taxon>Myxococcota</taxon>
        <taxon>Polyangia</taxon>
        <taxon>Polyangiales</taxon>
        <taxon>Polyangiaceae</taxon>
        <taxon>Chondromyces</taxon>
    </lineage>
</organism>
<evidence type="ECO:0000313" key="2">
    <source>
        <dbReference type="EMBL" id="AKT37450.1"/>
    </source>
</evidence>
<dbReference type="InterPro" id="IPR036873">
    <property type="entry name" value="Rhodanese-like_dom_sf"/>
</dbReference>
<dbReference type="OrthoDB" id="9789348at2"/>
<dbReference type="CDD" id="cd00158">
    <property type="entry name" value="RHOD"/>
    <property type="match status" value="1"/>
</dbReference>
<protein>
    <submittedName>
        <fullName evidence="2">Sulfurtransferase</fullName>
    </submittedName>
</protein>
<evidence type="ECO:0000313" key="3">
    <source>
        <dbReference type="Proteomes" id="UP000067626"/>
    </source>
</evidence>
<proteinExistence type="predicted"/>
<dbReference type="PROSITE" id="PS50206">
    <property type="entry name" value="RHODANESE_3"/>
    <property type="match status" value="1"/>
</dbReference>
<evidence type="ECO:0000259" key="1">
    <source>
        <dbReference type="PROSITE" id="PS50206"/>
    </source>
</evidence>
<dbReference type="EMBL" id="CP012159">
    <property type="protein sequence ID" value="AKT37450.1"/>
    <property type="molecule type" value="Genomic_DNA"/>
</dbReference>
<dbReference type="KEGG" id="ccro:CMC5_015910"/>
<dbReference type="Proteomes" id="UP000067626">
    <property type="component" value="Chromosome"/>
</dbReference>
<keyword evidence="3" id="KW-1185">Reference proteome</keyword>
<gene>
    <name evidence="2" type="ORF">CMC5_015910</name>
</gene>
<dbReference type="PANTHER" id="PTHR45431">
    <property type="entry name" value="RHODANESE-LIKE DOMAIN-CONTAINING PROTEIN 15, CHLOROPLASTIC"/>
    <property type="match status" value="1"/>
</dbReference>
<name>A0A0K1E9A1_CHOCO</name>
<dbReference type="RefSeq" id="WP_050429821.1">
    <property type="nucleotide sequence ID" value="NZ_CP012159.1"/>
</dbReference>